<sequence length="481" mass="54348">MSRDWERNFTNTMRETEDNLSRMRNRLDPARYKPIDSTLIDSPPEPTEHLSNGVPKIRLKNNNKERPVSAIMTSTSPSYELYRHSAPSTGLVAILSEKVERQNKVIEQLAHQVQDLERDRRKNEVKVHDLEHQVNTLTTRLTENRGQHNQTEQQIEGWQRDVRNRLDELHERVTRQMTNGGSSDAYNSEGALAMLARDLHEVKRTLQGEYNALHHEIETLRTRLVKQEMDVTGQLMEGKENGRRMDRLDRKLGKVQSDQQLVLSHHLGLSSSSHQPPSRLYSDQKDITDLKMEMSKLLASFSRLESASQVSRSSNGSAPSTVSATTVSSSISSRRHRSYPSSMSSSKGPIAASSPWQRSGHHHYQDRKKKMTRGAKIGTKIGNSDGSSTSIDDLSSSEISLPLSISHGEEEEDDEEKRRRSMQGGGGNQLVVDDDDEDDEDVDDFQDDLSLYLSDLDVSHKGEEFGSTISLDSGNLDLDFM</sequence>
<dbReference type="EnsemblMetazoa" id="XM_030995952">
    <property type="protein sequence ID" value="XP_030851812"/>
    <property type="gene ID" value="LOC115918970"/>
</dbReference>
<feature type="compositionally biased region" description="Basic residues" evidence="2">
    <location>
        <begin position="359"/>
        <end position="373"/>
    </location>
</feature>
<feature type="region of interest" description="Disordered" evidence="2">
    <location>
        <begin position="310"/>
        <end position="443"/>
    </location>
</feature>
<evidence type="ECO:0000256" key="1">
    <source>
        <dbReference type="SAM" id="Coils"/>
    </source>
</evidence>
<reference evidence="4" key="1">
    <citation type="submission" date="2015-02" db="EMBL/GenBank/DDBJ databases">
        <title>Genome sequencing for Strongylocentrotus purpuratus.</title>
        <authorList>
            <person name="Murali S."/>
            <person name="Liu Y."/>
            <person name="Vee V."/>
            <person name="English A."/>
            <person name="Wang M."/>
            <person name="Skinner E."/>
            <person name="Han Y."/>
            <person name="Muzny D.M."/>
            <person name="Worley K.C."/>
            <person name="Gibbs R.A."/>
        </authorList>
    </citation>
    <scope>NUCLEOTIDE SEQUENCE</scope>
</reference>
<dbReference type="Proteomes" id="UP000007110">
    <property type="component" value="Unassembled WGS sequence"/>
</dbReference>
<organism evidence="3 4">
    <name type="scientific">Strongylocentrotus purpuratus</name>
    <name type="common">Purple sea urchin</name>
    <dbReference type="NCBI Taxonomy" id="7668"/>
    <lineage>
        <taxon>Eukaryota</taxon>
        <taxon>Metazoa</taxon>
        <taxon>Echinodermata</taxon>
        <taxon>Eleutherozoa</taxon>
        <taxon>Echinozoa</taxon>
        <taxon>Echinoidea</taxon>
        <taxon>Euechinoidea</taxon>
        <taxon>Echinacea</taxon>
        <taxon>Camarodonta</taxon>
        <taxon>Echinidea</taxon>
        <taxon>Strongylocentrotidae</taxon>
        <taxon>Strongylocentrotus</taxon>
    </lineage>
</organism>
<dbReference type="RefSeq" id="XP_030851813.1">
    <property type="nucleotide sequence ID" value="XM_030995953.1"/>
</dbReference>
<dbReference type="GeneID" id="115918970"/>
<feature type="compositionally biased region" description="Acidic residues" evidence="2">
    <location>
        <begin position="432"/>
        <end position="443"/>
    </location>
</feature>
<dbReference type="KEGG" id="spu:115918970"/>
<dbReference type="InterPro" id="IPR039284">
    <property type="entry name" value="CCDC159/163"/>
</dbReference>
<keyword evidence="4" id="KW-1185">Reference proteome</keyword>
<evidence type="ECO:0000256" key="2">
    <source>
        <dbReference type="SAM" id="MobiDB-lite"/>
    </source>
</evidence>
<name>A0A7M7PL27_STRPU</name>
<accession>A0A7M7PL27</accession>
<feature type="compositionally biased region" description="Low complexity" evidence="2">
    <location>
        <begin position="317"/>
        <end position="332"/>
    </location>
</feature>
<keyword evidence="1" id="KW-0175">Coiled coil</keyword>
<evidence type="ECO:0000313" key="3">
    <source>
        <dbReference type="EnsemblMetazoa" id="XP_030851813"/>
    </source>
</evidence>
<feature type="compositionally biased region" description="Low complexity" evidence="2">
    <location>
        <begin position="384"/>
        <end position="406"/>
    </location>
</feature>
<feature type="compositionally biased region" description="Low complexity" evidence="2">
    <location>
        <begin position="339"/>
        <end position="355"/>
    </location>
</feature>
<feature type="coiled-coil region" evidence="1">
    <location>
        <begin position="92"/>
        <end position="133"/>
    </location>
</feature>
<dbReference type="OrthoDB" id="9904351at2759"/>
<dbReference type="RefSeq" id="XP_030851812.1">
    <property type="nucleotide sequence ID" value="XM_030995952.1"/>
</dbReference>
<dbReference type="OMA" id="SACHKEL"/>
<dbReference type="EnsemblMetazoa" id="XM_030995953">
    <property type="protein sequence ID" value="XP_030851813"/>
    <property type="gene ID" value="LOC115918970"/>
</dbReference>
<dbReference type="PANTHER" id="PTHR34533">
    <property type="entry name" value="TRANSMEMBRANE PROTEIN CCDC163"/>
    <property type="match status" value="1"/>
</dbReference>
<dbReference type="InParanoid" id="A0A7M7PL27"/>
<evidence type="ECO:0000313" key="4">
    <source>
        <dbReference type="Proteomes" id="UP000007110"/>
    </source>
</evidence>
<reference evidence="3" key="2">
    <citation type="submission" date="2021-01" db="UniProtKB">
        <authorList>
            <consortium name="EnsemblMetazoa"/>
        </authorList>
    </citation>
    <scope>IDENTIFICATION</scope>
</reference>
<protein>
    <submittedName>
        <fullName evidence="3">Uncharacterized protein</fullName>
    </submittedName>
</protein>
<proteinExistence type="predicted"/>
<dbReference type="AlphaFoldDB" id="A0A7M7PL27"/>
<dbReference type="PANTHER" id="PTHR34533:SF3">
    <property type="entry name" value="BICD FAMILY-LIKE CARGO ADAPTER 2"/>
    <property type="match status" value="1"/>
</dbReference>